<proteinExistence type="predicted"/>
<comment type="caution">
    <text evidence="1">The sequence shown here is derived from an EMBL/GenBank/DDBJ whole genome shotgun (WGS) entry which is preliminary data.</text>
</comment>
<dbReference type="EMBL" id="ACEQ02000021">
    <property type="protein sequence ID" value="EEZ75184.1"/>
    <property type="molecule type" value="Genomic_DNA"/>
</dbReference>
<reference evidence="1 2" key="1">
    <citation type="submission" date="2009-10" db="EMBL/GenBank/DDBJ databases">
        <authorList>
            <person name="Weinstock G."/>
            <person name="Sodergren E."/>
            <person name="Clifton S."/>
            <person name="Fulton L."/>
            <person name="Fulton B."/>
            <person name="Courtney L."/>
            <person name="Fronick C."/>
            <person name="Harrison M."/>
            <person name="Strong C."/>
            <person name="Farmer C."/>
            <person name="Delahaunty K."/>
            <person name="Markovic C."/>
            <person name="Hall O."/>
            <person name="Minx P."/>
            <person name="Tomlinson C."/>
            <person name="Mitreva M."/>
            <person name="Nelson J."/>
            <person name="Hou S."/>
            <person name="Wollam A."/>
            <person name="Pepin K.H."/>
            <person name="Johnson M."/>
            <person name="Bhonagiri V."/>
            <person name="Nash W.E."/>
            <person name="Warren W."/>
            <person name="Chinwalla A."/>
            <person name="Mardis E.R."/>
            <person name="Wilson R.K."/>
        </authorList>
    </citation>
    <scope>NUCLEOTIDE SEQUENCE [LARGE SCALE GENOMIC DNA]</scope>
    <source>
        <strain evidence="1 2">ATCC 23970</strain>
    </source>
</reference>
<evidence type="ECO:0000313" key="1">
    <source>
        <dbReference type="EMBL" id="EEZ75184.1"/>
    </source>
</evidence>
<accession>D0WB17</accession>
<evidence type="ECO:0000313" key="2">
    <source>
        <dbReference type="Proteomes" id="UP000003843"/>
    </source>
</evidence>
<gene>
    <name evidence="1" type="ORF">NEILACOT_04741</name>
</gene>
<name>D0WB17_NEILA</name>
<dbReference type="AlphaFoldDB" id="D0WB17"/>
<protein>
    <submittedName>
        <fullName evidence="1">Uncharacterized protein</fullName>
    </submittedName>
</protein>
<dbReference type="Proteomes" id="UP000003843">
    <property type="component" value="Unassembled WGS sequence"/>
</dbReference>
<sequence length="42" mass="4645">MCFRSLQTGGGVTASRFTICLICPSSILKHSLKQKAFLSINW</sequence>
<organism evidence="1 2">
    <name type="scientific">Neisseria lactamica ATCC 23970</name>
    <dbReference type="NCBI Taxonomy" id="546265"/>
    <lineage>
        <taxon>Bacteria</taxon>
        <taxon>Pseudomonadati</taxon>
        <taxon>Pseudomonadota</taxon>
        <taxon>Betaproteobacteria</taxon>
        <taxon>Neisseriales</taxon>
        <taxon>Neisseriaceae</taxon>
        <taxon>Neisseria</taxon>
    </lineage>
</organism>